<protein>
    <recommendedName>
        <fullName evidence="4">Cytochrome bo(3) ubiquinol oxidase subunit 4</fullName>
    </recommendedName>
    <alternativeName>
        <fullName evidence="13">Cytochrome o ubiquinol oxidase subunit 4</fullName>
    </alternativeName>
    <alternativeName>
        <fullName evidence="10">Oxidase bo(3) subunit 4</fullName>
    </alternativeName>
    <alternativeName>
        <fullName evidence="11">Ubiquinol oxidase polypeptide IV</fullName>
    </alternativeName>
    <alternativeName>
        <fullName evidence="12">Ubiquinol oxidase subunit 4</fullName>
    </alternativeName>
</protein>
<evidence type="ECO:0000256" key="3">
    <source>
        <dbReference type="ARBA" id="ARBA00011700"/>
    </source>
</evidence>
<evidence type="ECO:0000256" key="7">
    <source>
        <dbReference type="ARBA" id="ARBA00022989"/>
    </source>
</evidence>
<keyword evidence="6 14" id="KW-0812">Transmembrane</keyword>
<evidence type="ECO:0000256" key="8">
    <source>
        <dbReference type="ARBA" id="ARBA00023136"/>
    </source>
</evidence>
<dbReference type="EMBL" id="WUBR01000001">
    <property type="protein sequence ID" value="MWV26373.1"/>
    <property type="molecule type" value="Genomic_DNA"/>
</dbReference>
<dbReference type="Proteomes" id="UP000461409">
    <property type="component" value="Unassembled WGS sequence"/>
</dbReference>
<evidence type="ECO:0000256" key="10">
    <source>
        <dbReference type="ARBA" id="ARBA00030071"/>
    </source>
</evidence>
<comment type="similarity">
    <text evidence="2">Belongs to the cytochrome c oxidase bacterial subunit 4 family.</text>
</comment>
<accession>A0A844X978</accession>
<dbReference type="GO" id="GO:0009319">
    <property type="term" value="C:cytochrome o ubiquinol oxidase complex"/>
    <property type="evidence" value="ECO:0007669"/>
    <property type="project" value="TreeGrafter"/>
</dbReference>
<evidence type="ECO:0000256" key="12">
    <source>
        <dbReference type="ARBA" id="ARBA00031887"/>
    </source>
</evidence>
<evidence type="ECO:0000256" key="2">
    <source>
        <dbReference type="ARBA" id="ARBA00008079"/>
    </source>
</evidence>
<dbReference type="AlphaFoldDB" id="A0A844X978"/>
<feature type="transmembrane region" description="Helical" evidence="14">
    <location>
        <begin position="81"/>
        <end position="103"/>
    </location>
</feature>
<reference evidence="15 16" key="2">
    <citation type="submission" date="2020-02" db="EMBL/GenBank/DDBJ databases">
        <title>Erythrobacter dongmakensis sp. nov., isolated from a tidal mudflat.</title>
        <authorList>
            <person name="Kim I.S."/>
        </authorList>
    </citation>
    <scope>NUCLEOTIDE SEQUENCE [LARGE SCALE GENOMIC DNA]</scope>
    <source>
        <strain evidence="15 16">GH3-10</strain>
    </source>
</reference>
<keyword evidence="8 14" id="KW-0472">Membrane</keyword>
<evidence type="ECO:0000256" key="4">
    <source>
        <dbReference type="ARBA" id="ARBA00014689"/>
    </source>
</evidence>
<evidence type="ECO:0000313" key="15">
    <source>
        <dbReference type="EMBL" id="MWV26373.1"/>
    </source>
</evidence>
<reference evidence="15 16" key="1">
    <citation type="submission" date="2019-12" db="EMBL/GenBank/DDBJ databases">
        <authorList>
            <person name="Lee S.D."/>
        </authorList>
    </citation>
    <scope>NUCLEOTIDE SEQUENCE [LARGE SCALE GENOMIC DNA]</scope>
    <source>
        <strain evidence="15 16">GH3-10</strain>
    </source>
</reference>
<dbReference type="GO" id="GO:0005886">
    <property type="term" value="C:plasma membrane"/>
    <property type="evidence" value="ECO:0007669"/>
    <property type="project" value="UniProtKB-SubCell"/>
</dbReference>
<evidence type="ECO:0000256" key="1">
    <source>
        <dbReference type="ARBA" id="ARBA00004651"/>
    </source>
</evidence>
<evidence type="ECO:0000256" key="9">
    <source>
        <dbReference type="ARBA" id="ARBA00025694"/>
    </source>
</evidence>
<comment type="caution">
    <text evidence="15">The sequence shown here is derived from an EMBL/GenBank/DDBJ whole genome shotgun (WGS) entry which is preliminary data.</text>
</comment>
<dbReference type="InterPro" id="IPR050968">
    <property type="entry name" value="Cytochrome_c_oxidase_bac_sub4"/>
</dbReference>
<sequence length="126" mass="13410">MTKPNTGELDPQDNAASEVRSYAIGFIVSLLLTVGAFAAVLADLPSTWAIICICIAALLQIITHLRNFLHLSFSGGQSREDLLLVLFSVSLLAIMAGGTWYIMSDLGGRMHDGGEAGHAAHAMPDR</sequence>
<evidence type="ECO:0000256" key="13">
    <source>
        <dbReference type="ARBA" id="ARBA00032185"/>
    </source>
</evidence>
<dbReference type="PANTHER" id="PTHR36835:SF1">
    <property type="entry name" value="CYTOCHROME BO(3) UBIQUINOL OXIDASE SUBUNIT 4"/>
    <property type="match status" value="1"/>
</dbReference>
<name>A0A844X978_9SPHN</name>
<comment type="subcellular location">
    <subcellularLocation>
        <location evidence="1">Cell membrane</location>
        <topology evidence="1">Multi-pass membrane protein</topology>
    </subcellularLocation>
</comment>
<comment type="subunit">
    <text evidence="3">Heterooctamer of two A chains, two B chains, two C chains and two D chains.</text>
</comment>
<organism evidence="15 16">
    <name type="scientific">Aurantiacibacter rhizosphaerae</name>
    <dbReference type="NCBI Taxonomy" id="2691582"/>
    <lineage>
        <taxon>Bacteria</taxon>
        <taxon>Pseudomonadati</taxon>
        <taxon>Pseudomonadota</taxon>
        <taxon>Alphaproteobacteria</taxon>
        <taxon>Sphingomonadales</taxon>
        <taxon>Erythrobacteraceae</taxon>
        <taxon>Aurantiacibacter</taxon>
    </lineage>
</organism>
<dbReference type="RefSeq" id="WP_160484073.1">
    <property type="nucleotide sequence ID" value="NZ_WUBR01000001.1"/>
</dbReference>
<dbReference type="PANTHER" id="PTHR36835">
    <property type="entry name" value="CYTOCHROME BO(3) UBIQUINOL OXIDASE SUBUNIT 4"/>
    <property type="match status" value="1"/>
</dbReference>
<keyword evidence="5" id="KW-1003">Cell membrane</keyword>
<dbReference type="GO" id="GO:0015078">
    <property type="term" value="F:proton transmembrane transporter activity"/>
    <property type="evidence" value="ECO:0007669"/>
    <property type="project" value="TreeGrafter"/>
</dbReference>
<dbReference type="Pfam" id="PF03626">
    <property type="entry name" value="COX4_pro"/>
    <property type="match status" value="1"/>
</dbReference>
<evidence type="ECO:0000256" key="14">
    <source>
        <dbReference type="SAM" id="Phobius"/>
    </source>
</evidence>
<evidence type="ECO:0000313" key="16">
    <source>
        <dbReference type="Proteomes" id="UP000461409"/>
    </source>
</evidence>
<dbReference type="GO" id="GO:0009486">
    <property type="term" value="F:cytochrome bo3 ubiquinol oxidase activity"/>
    <property type="evidence" value="ECO:0007669"/>
    <property type="project" value="TreeGrafter"/>
</dbReference>
<dbReference type="GO" id="GO:0015990">
    <property type="term" value="P:electron transport coupled proton transport"/>
    <property type="evidence" value="ECO:0007669"/>
    <property type="project" value="TreeGrafter"/>
</dbReference>
<evidence type="ECO:0000256" key="6">
    <source>
        <dbReference type="ARBA" id="ARBA00022692"/>
    </source>
</evidence>
<dbReference type="GO" id="GO:0019646">
    <property type="term" value="P:aerobic electron transport chain"/>
    <property type="evidence" value="ECO:0007669"/>
    <property type="project" value="TreeGrafter"/>
</dbReference>
<gene>
    <name evidence="15" type="ORF">GRF63_00505</name>
</gene>
<dbReference type="InterPro" id="IPR005171">
    <property type="entry name" value="Cyt_c_oxidase_su4_prok"/>
</dbReference>
<feature type="transmembrane region" description="Helical" evidence="14">
    <location>
        <begin position="21"/>
        <end position="42"/>
    </location>
</feature>
<keyword evidence="16" id="KW-1185">Reference proteome</keyword>
<comment type="function">
    <text evidence="9">Cytochrome bo(3) ubiquinol terminal oxidase is the component of the aerobic respiratory chain of E.coli that predominates when cells are grown at high aeration. Has proton pump activity across the membrane in addition to electron transfer, pumping 2 protons/electron.</text>
</comment>
<evidence type="ECO:0000256" key="5">
    <source>
        <dbReference type="ARBA" id="ARBA00022475"/>
    </source>
</evidence>
<feature type="transmembrane region" description="Helical" evidence="14">
    <location>
        <begin position="48"/>
        <end position="69"/>
    </location>
</feature>
<keyword evidence="7 14" id="KW-1133">Transmembrane helix</keyword>
<proteinExistence type="inferred from homology"/>
<evidence type="ECO:0000256" key="11">
    <source>
        <dbReference type="ARBA" id="ARBA00030211"/>
    </source>
</evidence>